<dbReference type="SMART" id="SM00267">
    <property type="entry name" value="GGDEF"/>
    <property type="match status" value="1"/>
</dbReference>
<proteinExistence type="predicted"/>
<evidence type="ECO:0000259" key="4">
    <source>
        <dbReference type="PROSITE" id="PS50883"/>
    </source>
</evidence>
<keyword evidence="7" id="KW-1185">Reference proteome</keyword>
<feature type="domain" description="PAC" evidence="3">
    <location>
        <begin position="209"/>
        <end position="261"/>
    </location>
</feature>
<feature type="domain" description="EAL" evidence="4">
    <location>
        <begin position="435"/>
        <end position="688"/>
    </location>
</feature>
<protein>
    <submittedName>
        <fullName evidence="6">EAL domain-containing protein</fullName>
    </submittedName>
</protein>
<dbReference type="CDD" id="cd00130">
    <property type="entry name" value="PAS"/>
    <property type="match status" value="1"/>
</dbReference>
<evidence type="ECO:0000313" key="7">
    <source>
        <dbReference type="Proteomes" id="UP001407405"/>
    </source>
</evidence>
<dbReference type="RefSeq" id="WP_343186528.1">
    <property type="nucleotide sequence ID" value="NZ_JBCITM010000013.1"/>
</dbReference>
<sequence>MKDRQKTLQQAAETVVRLENFPASRIPQKIVVIYLVAGALWIAFSDRLLLAMVSDYEQFVNLQTFKGWFYVGATGLLLYLLIRQNLNELTRYQEDLVANYEELESAYEELVAMEQELQDNFNTLQVQQRQLLETEERYRLVVEGSNDCIWEWDLRNQKLSFSRTKLLLGYDEDELPETYDAWASLVHPEDLDNTVIVRQQHLDGKTPYFYSEYRMRNKWGEYRWIQSRGKAVWDSKGKSVRMAGSHVDVTEQKRLMREMYQMAYYDELTALPNRTLFYDHLKKIMGTHHRHQEQFGLLTMDLDDFRRINDTRGHPVGDQILVEVACRINEQLQDNEFVARSGGDEFYVLKSRLQSTDDLKGLAERILKAFEAPFRVEEYEYFISASAGIAIFPDHGTDRDTLLQHADVALSEAKTAGKNKYWFFDQTIRDRIANWMEKEKDLRYAIQRREFVLHYQPIMDVKGNIVGAEALIRWNHPQQGLLSPFFFMELAEETDLIHPIGAWVMESVCQTCRQWKIDGLPPLTVSINLSSMQFRRTDLPDWISQMIHQYGVDPCQLVVEITETAAMDNLSHTKELLNRIRALGVRVALDDFGTGYSSLNYLRSLPMDILKIDKSFIQEMGNNPKETFIVRQIIDMAHQLQLTVTAEGVEERAQWEMLERYGCDHLQGYYFHRPMAEEKLREVLAKAVAHPLSEAEHQQIH</sequence>
<dbReference type="PANTHER" id="PTHR44757:SF2">
    <property type="entry name" value="BIOFILM ARCHITECTURE MAINTENANCE PROTEIN MBAA"/>
    <property type="match status" value="1"/>
</dbReference>
<dbReference type="Gene3D" id="3.30.450.20">
    <property type="entry name" value="PAS domain"/>
    <property type="match status" value="1"/>
</dbReference>
<dbReference type="InterPro" id="IPR001633">
    <property type="entry name" value="EAL_dom"/>
</dbReference>
<dbReference type="InterPro" id="IPR043128">
    <property type="entry name" value="Rev_trsase/Diguanyl_cyclase"/>
</dbReference>
<dbReference type="InterPro" id="IPR052155">
    <property type="entry name" value="Biofilm_reg_signaling"/>
</dbReference>
<reference evidence="6 7" key="1">
    <citation type="submission" date="2024-04" db="EMBL/GenBank/DDBJ databases">
        <title>Genome sequencing and metabolic network reconstruction of aminoacids and betaine degradation by Anoxynatronum sibiricum.</title>
        <authorList>
            <person name="Detkova E.N."/>
            <person name="Boltjanskaja Y.V."/>
            <person name="Mardanov A.V."/>
            <person name="Kevbrin V."/>
        </authorList>
    </citation>
    <scope>NUCLEOTIDE SEQUENCE [LARGE SCALE GENOMIC DNA]</scope>
    <source>
        <strain evidence="6 7">Z-7981</strain>
    </source>
</reference>
<feature type="coiled-coil region" evidence="1">
    <location>
        <begin position="86"/>
        <end position="127"/>
    </location>
</feature>
<feature type="transmembrane region" description="Helical" evidence="2">
    <location>
        <begin position="31"/>
        <end position="53"/>
    </location>
</feature>
<accession>A0ABU9VWK6</accession>
<dbReference type="NCBIfam" id="TIGR00229">
    <property type="entry name" value="sensory_box"/>
    <property type="match status" value="1"/>
</dbReference>
<dbReference type="InterPro" id="IPR001610">
    <property type="entry name" value="PAC"/>
</dbReference>
<dbReference type="SUPFAM" id="SSF55785">
    <property type="entry name" value="PYP-like sensor domain (PAS domain)"/>
    <property type="match status" value="1"/>
</dbReference>
<dbReference type="NCBIfam" id="TIGR00254">
    <property type="entry name" value="GGDEF"/>
    <property type="match status" value="1"/>
</dbReference>
<dbReference type="InterPro" id="IPR000014">
    <property type="entry name" value="PAS"/>
</dbReference>
<dbReference type="Pfam" id="PF08447">
    <property type="entry name" value="PAS_3"/>
    <property type="match status" value="1"/>
</dbReference>
<dbReference type="Gene3D" id="3.20.20.450">
    <property type="entry name" value="EAL domain"/>
    <property type="match status" value="1"/>
</dbReference>
<dbReference type="PANTHER" id="PTHR44757">
    <property type="entry name" value="DIGUANYLATE CYCLASE DGCP"/>
    <property type="match status" value="1"/>
</dbReference>
<dbReference type="InterPro" id="IPR035965">
    <property type="entry name" value="PAS-like_dom_sf"/>
</dbReference>
<dbReference type="SMART" id="SM00086">
    <property type="entry name" value="PAC"/>
    <property type="match status" value="1"/>
</dbReference>
<dbReference type="InterPro" id="IPR000160">
    <property type="entry name" value="GGDEF_dom"/>
</dbReference>
<keyword evidence="2" id="KW-0812">Transmembrane</keyword>
<comment type="caution">
    <text evidence="6">The sequence shown here is derived from an EMBL/GenBank/DDBJ whole genome shotgun (WGS) entry which is preliminary data.</text>
</comment>
<dbReference type="CDD" id="cd01949">
    <property type="entry name" value="GGDEF"/>
    <property type="match status" value="1"/>
</dbReference>
<dbReference type="InterPro" id="IPR035919">
    <property type="entry name" value="EAL_sf"/>
</dbReference>
<dbReference type="SMART" id="SM00052">
    <property type="entry name" value="EAL"/>
    <property type="match status" value="1"/>
</dbReference>
<name>A0ABU9VWK6_9CLOT</name>
<keyword evidence="2" id="KW-1133">Transmembrane helix</keyword>
<dbReference type="Pfam" id="PF00563">
    <property type="entry name" value="EAL"/>
    <property type="match status" value="1"/>
</dbReference>
<organism evidence="6 7">
    <name type="scientific">Anoxynatronum sibiricum</name>
    <dbReference type="NCBI Taxonomy" id="210623"/>
    <lineage>
        <taxon>Bacteria</taxon>
        <taxon>Bacillati</taxon>
        <taxon>Bacillota</taxon>
        <taxon>Clostridia</taxon>
        <taxon>Eubacteriales</taxon>
        <taxon>Clostridiaceae</taxon>
        <taxon>Anoxynatronum</taxon>
    </lineage>
</organism>
<dbReference type="SUPFAM" id="SSF55073">
    <property type="entry name" value="Nucleotide cyclase"/>
    <property type="match status" value="1"/>
</dbReference>
<dbReference type="InterPro" id="IPR013655">
    <property type="entry name" value="PAS_fold_3"/>
</dbReference>
<dbReference type="CDD" id="cd01948">
    <property type="entry name" value="EAL"/>
    <property type="match status" value="1"/>
</dbReference>
<dbReference type="InterPro" id="IPR029787">
    <property type="entry name" value="Nucleotide_cyclase"/>
</dbReference>
<dbReference type="InterPro" id="IPR000700">
    <property type="entry name" value="PAS-assoc_C"/>
</dbReference>
<evidence type="ECO:0000313" key="6">
    <source>
        <dbReference type="EMBL" id="MEN1761230.1"/>
    </source>
</evidence>
<keyword evidence="2" id="KW-0472">Membrane</keyword>
<dbReference type="PROSITE" id="PS50887">
    <property type="entry name" value="GGDEF"/>
    <property type="match status" value="1"/>
</dbReference>
<dbReference type="PROSITE" id="PS50883">
    <property type="entry name" value="EAL"/>
    <property type="match status" value="1"/>
</dbReference>
<keyword evidence="1" id="KW-0175">Coiled coil</keyword>
<dbReference type="PROSITE" id="PS50113">
    <property type="entry name" value="PAC"/>
    <property type="match status" value="1"/>
</dbReference>
<dbReference type="EMBL" id="JBCITM010000013">
    <property type="protein sequence ID" value="MEN1761230.1"/>
    <property type="molecule type" value="Genomic_DNA"/>
</dbReference>
<evidence type="ECO:0000259" key="5">
    <source>
        <dbReference type="PROSITE" id="PS50887"/>
    </source>
</evidence>
<dbReference type="Gene3D" id="3.30.70.270">
    <property type="match status" value="1"/>
</dbReference>
<evidence type="ECO:0000256" key="2">
    <source>
        <dbReference type="SAM" id="Phobius"/>
    </source>
</evidence>
<dbReference type="Proteomes" id="UP001407405">
    <property type="component" value="Unassembled WGS sequence"/>
</dbReference>
<evidence type="ECO:0000256" key="1">
    <source>
        <dbReference type="SAM" id="Coils"/>
    </source>
</evidence>
<dbReference type="SUPFAM" id="SSF141868">
    <property type="entry name" value="EAL domain-like"/>
    <property type="match status" value="1"/>
</dbReference>
<dbReference type="Pfam" id="PF00990">
    <property type="entry name" value="GGDEF"/>
    <property type="match status" value="1"/>
</dbReference>
<feature type="domain" description="GGDEF" evidence="5">
    <location>
        <begin position="293"/>
        <end position="426"/>
    </location>
</feature>
<evidence type="ECO:0000259" key="3">
    <source>
        <dbReference type="PROSITE" id="PS50113"/>
    </source>
</evidence>
<gene>
    <name evidence="6" type="ORF">AAIG11_12125</name>
</gene>